<evidence type="ECO:0000313" key="2">
    <source>
        <dbReference type="Proteomes" id="UP000005275"/>
    </source>
</evidence>
<sequence length="120" mass="13752">MPDKADAVREVFDYWRAALDHPRAKLDSKRRRTIAARLKDGYSTEDLKRAVDGCRASPWHCGQNPSRKRYDDIELICRNAVKVEGFQKQVEQRHSGNDELAAWINEGDEQVIEGVFSHVG</sequence>
<dbReference type="HOGENOM" id="CLU_144859_0_0_6"/>
<name>W0E3I1_MARPU</name>
<accession>W0E3I1</accession>
<dbReference type="Proteomes" id="UP000005275">
    <property type="component" value="Chromosome"/>
</dbReference>
<dbReference type="EMBL" id="CP007031">
    <property type="protein sequence ID" value="AHF05410.1"/>
    <property type="molecule type" value="Genomic_DNA"/>
</dbReference>
<evidence type="ECO:0000313" key="1">
    <source>
        <dbReference type="EMBL" id="AHF05410.1"/>
    </source>
</evidence>
<keyword evidence="2" id="KW-1185">Reference proteome</keyword>
<dbReference type="STRING" id="765910.MARPU_05650"/>
<dbReference type="AlphaFoldDB" id="W0E3I1"/>
<dbReference type="eggNOG" id="COG3756">
    <property type="taxonomic scope" value="Bacteria"/>
</dbReference>
<reference evidence="1 2" key="1">
    <citation type="submission" date="2013-12" db="EMBL/GenBank/DDBJ databases">
        <authorList>
            <consortium name="DOE Joint Genome Institute"/>
            <person name="Bryant D.A."/>
            <person name="Huntemann M."/>
            <person name="Han J."/>
            <person name="Chen A."/>
            <person name="Kyrpides N."/>
            <person name="Mavromatis K."/>
            <person name="Markowitz V."/>
            <person name="Palaniappan K."/>
            <person name="Ivanova N."/>
            <person name="Schaumberg A."/>
            <person name="Pati A."/>
            <person name="Liolios K."/>
            <person name="Nordberg H.P."/>
            <person name="Cantor M.N."/>
            <person name="Hua S.X."/>
            <person name="Woyke T."/>
        </authorList>
    </citation>
    <scope>NUCLEOTIDE SEQUENCE [LARGE SCALE GENOMIC DNA]</scope>
    <source>
        <strain evidence="1 2">984</strain>
    </source>
</reference>
<gene>
    <name evidence="1" type="ORF">MARPU_05650</name>
</gene>
<organism evidence="1 2">
    <name type="scientific">Marichromatium purpuratum 984</name>
    <dbReference type="NCBI Taxonomy" id="765910"/>
    <lineage>
        <taxon>Bacteria</taxon>
        <taxon>Pseudomonadati</taxon>
        <taxon>Pseudomonadota</taxon>
        <taxon>Gammaproteobacteria</taxon>
        <taxon>Chromatiales</taxon>
        <taxon>Chromatiaceae</taxon>
        <taxon>Marichromatium</taxon>
    </lineage>
</organism>
<dbReference type="KEGG" id="mpur:MARPU_05650"/>
<proteinExistence type="predicted"/>
<protein>
    <submittedName>
        <fullName evidence="1">Uncharacterized protein</fullName>
    </submittedName>
</protein>